<accession>A0ABQ8GNA9</accession>
<dbReference type="PANTHER" id="PTHR31644:SF2">
    <property type="entry name" value="TRANSCRIPTIONAL ACTIVATOR ARO80-RELATED"/>
    <property type="match status" value="1"/>
</dbReference>
<feature type="compositionally biased region" description="Low complexity" evidence="2">
    <location>
        <begin position="123"/>
        <end position="138"/>
    </location>
</feature>
<feature type="region of interest" description="Disordered" evidence="2">
    <location>
        <begin position="123"/>
        <end position="147"/>
    </location>
</feature>
<gene>
    <name evidence="4" type="ORF">B0J12DRAFT_647233</name>
</gene>
<reference evidence="4 5" key="1">
    <citation type="journal article" date="2021" name="Nat. Commun.">
        <title>Genetic determinants of endophytism in the Arabidopsis root mycobiome.</title>
        <authorList>
            <person name="Mesny F."/>
            <person name="Miyauchi S."/>
            <person name="Thiergart T."/>
            <person name="Pickel B."/>
            <person name="Atanasova L."/>
            <person name="Karlsson M."/>
            <person name="Huettel B."/>
            <person name="Barry K.W."/>
            <person name="Haridas S."/>
            <person name="Chen C."/>
            <person name="Bauer D."/>
            <person name="Andreopoulos W."/>
            <person name="Pangilinan J."/>
            <person name="LaButti K."/>
            <person name="Riley R."/>
            <person name="Lipzen A."/>
            <person name="Clum A."/>
            <person name="Drula E."/>
            <person name="Henrissat B."/>
            <person name="Kohler A."/>
            <person name="Grigoriev I.V."/>
            <person name="Martin F.M."/>
            <person name="Hacquard S."/>
        </authorList>
    </citation>
    <scope>NUCLEOTIDE SEQUENCE [LARGE SCALE GENOMIC DNA]</scope>
    <source>
        <strain evidence="4 5">MPI-SDFR-AT-0080</strain>
    </source>
</reference>
<dbReference type="Gene3D" id="4.10.240.10">
    <property type="entry name" value="Zn(2)-C6 fungal-type DNA-binding domain"/>
    <property type="match status" value="1"/>
</dbReference>
<keyword evidence="5" id="KW-1185">Reference proteome</keyword>
<dbReference type="CDD" id="cd12148">
    <property type="entry name" value="fungal_TF_MHR"/>
    <property type="match status" value="1"/>
</dbReference>
<dbReference type="InterPro" id="IPR036864">
    <property type="entry name" value="Zn2-C6_fun-type_DNA-bd_sf"/>
</dbReference>
<evidence type="ECO:0000256" key="1">
    <source>
        <dbReference type="ARBA" id="ARBA00023242"/>
    </source>
</evidence>
<dbReference type="CDD" id="cd00067">
    <property type="entry name" value="GAL4"/>
    <property type="match status" value="1"/>
</dbReference>
<dbReference type="InterPro" id="IPR052780">
    <property type="entry name" value="AAA_Catabolism_Regulators"/>
</dbReference>
<proteinExistence type="predicted"/>
<dbReference type="EMBL" id="JAGTJR010000004">
    <property type="protein sequence ID" value="KAH7061248.1"/>
    <property type="molecule type" value="Genomic_DNA"/>
</dbReference>
<feature type="compositionally biased region" description="Polar residues" evidence="2">
    <location>
        <begin position="762"/>
        <end position="775"/>
    </location>
</feature>
<comment type="caution">
    <text evidence="4">The sequence shown here is derived from an EMBL/GenBank/DDBJ whole genome shotgun (WGS) entry which is preliminary data.</text>
</comment>
<dbReference type="PROSITE" id="PS50048">
    <property type="entry name" value="ZN2_CY6_FUNGAL_2"/>
    <property type="match status" value="1"/>
</dbReference>
<evidence type="ECO:0000259" key="3">
    <source>
        <dbReference type="PROSITE" id="PS50048"/>
    </source>
</evidence>
<protein>
    <recommendedName>
        <fullName evidence="3">Zn(2)-C6 fungal-type domain-containing protein</fullName>
    </recommendedName>
</protein>
<dbReference type="InterPro" id="IPR001138">
    <property type="entry name" value="Zn2Cys6_DnaBD"/>
</dbReference>
<feature type="compositionally biased region" description="Polar residues" evidence="2">
    <location>
        <begin position="728"/>
        <end position="743"/>
    </location>
</feature>
<organism evidence="4 5">
    <name type="scientific">Macrophomina phaseolina</name>
    <dbReference type="NCBI Taxonomy" id="35725"/>
    <lineage>
        <taxon>Eukaryota</taxon>
        <taxon>Fungi</taxon>
        <taxon>Dikarya</taxon>
        <taxon>Ascomycota</taxon>
        <taxon>Pezizomycotina</taxon>
        <taxon>Dothideomycetes</taxon>
        <taxon>Dothideomycetes incertae sedis</taxon>
        <taxon>Botryosphaeriales</taxon>
        <taxon>Botryosphaeriaceae</taxon>
        <taxon>Macrophomina</taxon>
    </lineage>
</organism>
<feature type="domain" description="Zn(2)-C6 fungal-type" evidence="3">
    <location>
        <begin position="18"/>
        <end position="53"/>
    </location>
</feature>
<dbReference type="SUPFAM" id="SSF57701">
    <property type="entry name" value="Zn2/Cys6 DNA-binding domain"/>
    <property type="match status" value="1"/>
</dbReference>
<evidence type="ECO:0000313" key="5">
    <source>
        <dbReference type="Proteomes" id="UP000774617"/>
    </source>
</evidence>
<evidence type="ECO:0000256" key="2">
    <source>
        <dbReference type="SAM" id="MobiDB-lite"/>
    </source>
</evidence>
<feature type="region of interest" description="Disordered" evidence="2">
    <location>
        <begin position="54"/>
        <end position="91"/>
    </location>
</feature>
<feature type="region of interest" description="Disordered" evidence="2">
    <location>
        <begin position="725"/>
        <end position="775"/>
    </location>
</feature>
<evidence type="ECO:0000313" key="4">
    <source>
        <dbReference type="EMBL" id="KAH7061248.1"/>
    </source>
</evidence>
<dbReference type="PROSITE" id="PS00463">
    <property type="entry name" value="ZN2_CY6_FUNGAL_1"/>
    <property type="match status" value="1"/>
</dbReference>
<dbReference type="Proteomes" id="UP000774617">
    <property type="component" value="Unassembled WGS sequence"/>
</dbReference>
<feature type="compositionally biased region" description="Low complexity" evidence="2">
    <location>
        <begin position="54"/>
        <end position="82"/>
    </location>
</feature>
<name>A0ABQ8GNA9_9PEZI</name>
<keyword evidence="1" id="KW-0539">Nucleus</keyword>
<sequence>MADRTQPRRRGYRRNYQACEACKKQKGRCDLGSPDNPKPPCTRCRRARKECVFGPSRFSSRGNGSNSTSPAAHSSGSSHAAPPTIPSFPNVSDPAAGYWMPQGAQHARDSSANVTVAVLPESHALSSSSKSNADAVTSQPSSRDEGHLRDELMNASIRNPTDAMGLLSHTARYGTEEYRNPFARRDKRPIDDGDSYGSNISYGPDIRSRFPANEYPETPEDNPRGDDLTFSTWMHFRMCKDRVICPNEALFLINYFFRHLNVMNQILSDYYQDPKNHLELLKDEPMLACTIIAIAARHCRLPGHASNTRRILVHNTLFRYIQQRISRVIWGVSEEDMGMRGAISFVESLFLLINWHPRTLETMVESTELAAPTDFETEAHGKFFFGTNVRSMHSHVIAKLCRQSNRMTWMLVGLSATLAKEVGLFDPDAIPGVISNPQDERKLRLRKNMLLYCAEAHFRFGKAASLQQPFGLSFDVQRPNTVIDLDEKCKCIHRSLDCGLEIVQLVRMVTTSLYHNPAQTKSMITSRKYIDTIAHFDSLIGSWHNKARNVSASLPFFASQTEIMYNSARSYIHLIAIQAIMERSLPLSYQKTQSDHSSAFDEAIMAEVINLPETAQDLELIKVVAASCRRTIEIVIDLHRKDAFRNTTDTIRQHVISNIVFALKIAGLNIEPKSDMIHLLKEVVNVIEVSSVDDIDLGPIYAYTLRTLIGKVENAKPVCAKAGGQFPDHTSTEQQQNAASMLSDNYPADGNATFPPPHAAVNTPSSSSRETTSMATSTDTAFTQDMASGEFPATGEIASFGYPSGSGGGFGDSVTTTAMDTDGIGGDPADWSQWLAFQFDPSFTAFEMGYMIDAANPYVSNM</sequence>
<dbReference type="Pfam" id="PF00172">
    <property type="entry name" value="Zn_clus"/>
    <property type="match status" value="1"/>
</dbReference>
<dbReference type="SMART" id="SM00066">
    <property type="entry name" value="GAL4"/>
    <property type="match status" value="1"/>
</dbReference>
<dbReference type="PANTHER" id="PTHR31644">
    <property type="entry name" value="TRANSCRIPTIONAL ACTIVATOR ARO80-RELATED"/>
    <property type="match status" value="1"/>
</dbReference>